<gene>
    <name evidence="2" type="ORF">JK358_28440</name>
</gene>
<evidence type="ECO:0000256" key="1">
    <source>
        <dbReference type="SAM" id="SignalP"/>
    </source>
</evidence>
<name>A0ABS1MCH6_9NOCA</name>
<dbReference type="EMBL" id="JAERRJ010000011">
    <property type="protein sequence ID" value="MBL1078342.1"/>
    <property type="molecule type" value="Genomic_DNA"/>
</dbReference>
<feature type="chain" id="PRO_5045250971" evidence="1">
    <location>
        <begin position="23"/>
        <end position="79"/>
    </location>
</feature>
<evidence type="ECO:0000313" key="3">
    <source>
        <dbReference type="Proteomes" id="UP000602198"/>
    </source>
</evidence>
<feature type="signal peptide" evidence="1">
    <location>
        <begin position="1"/>
        <end position="22"/>
    </location>
</feature>
<dbReference type="Proteomes" id="UP000602198">
    <property type="component" value="Unassembled WGS sequence"/>
</dbReference>
<proteinExistence type="predicted"/>
<comment type="caution">
    <text evidence="2">The sequence shown here is derived from an EMBL/GenBank/DDBJ whole genome shotgun (WGS) entry which is preliminary data.</text>
</comment>
<keyword evidence="3" id="KW-1185">Reference proteome</keyword>
<dbReference type="RefSeq" id="WP_201953461.1">
    <property type="nucleotide sequence ID" value="NZ_JAERRJ010000011.1"/>
</dbReference>
<evidence type="ECO:0000313" key="2">
    <source>
        <dbReference type="EMBL" id="MBL1078342.1"/>
    </source>
</evidence>
<protein>
    <submittedName>
        <fullName evidence="2">Uncharacterized protein</fullName>
    </submittedName>
</protein>
<organism evidence="2 3">
    <name type="scientific">Nocardia acididurans</name>
    <dbReference type="NCBI Taxonomy" id="2802282"/>
    <lineage>
        <taxon>Bacteria</taxon>
        <taxon>Bacillati</taxon>
        <taxon>Actinomycetota</taxon>
        <taxon>Actinomycetes</taxon>
        <taxon>Mycobacteriales</taxon>
        <taxon>Nocardiaceae</taxon>
        <taxon>Nocardia</taxon>
    </lineage>
</organism>
<sequence>MRIRQAMAGALVAGALIAPALAAPAATADPAPATGTTAVADGQTSGSVSLGGLVCMFHWALVIGGSSNQPPATCRTPIG</sequence>
<keyword evidence="1" id="KW-0732">Signal</keyword>
<reference evidence="2 3" key="1">
    <citation type="submission" date="2021-01" db="EMBL/GenBank/DDBJ databases">
        <title>WGS of actinomycetes isolated from Thailand.</title>
        <authorList>
            <person name="Thawai C."/>
        </authorList>
    </citation>
    <scope>NUCLEOTIDE SEQUENCE [LARGE SCALE GENOMIC DNA]</scope>
    <source>
        <strain evidence="2 3">LPG 2</strain>
    </source>
</reference>
<accession>A0ABS1MCH6</accession>